<accession>A0A0R3TP61</accession>
<proteinExistence type="predicted"/>
<organism evidence="4">
    <name type="scientific">Rodentolepis nana</name>
    <name type="common">Dwarf tapeworm</name>
    <name type="synonym">Hymenolepis nana</name>
    <dbReference type="NCBI Taxonomy" id="102285"/>
    <lineage>
        <taxon>Eukaryota</taxon>
        <taxon>Metazoa</taxon>
        <taxon>Spiralia</taxon>
        <taxon>Lophotrochozoa</taxon>
        <taxon>Platyhelminthes</taxon>
        <taxon>Cestoda</taxon>
        <taxon>Eucestoda</taxon>
        <taxon>Cyclophyllidea</taxon>
        <taxon>Hymenolepididae</taxon>
        <taxon>Rodentolepis</taxon>
    </lineage>
</organism>
<feature type="region of interest" description="Disordered" evidence="1">
    <location>
        <begin position="87"/>
        <end position="117"/>
    </location>
</feature>
<evidence type="ECO:0000313" key="4">
    <source>
        <dbReference type="WBParaSite" id="HNAJ_0000923301-mRNA-1"/>
    </source>
</evidence>
<protein>
    <submittedName>
        <fullName evidence="4">Kinesin motor domain-containing protein</fullName>
    </submittedName>
</protein>
<dbReference type="STRING" id="102285.A0A0R3TP61"/>
<name>A0A0R3TP61_RODNA</name>
<dbReference type="OrthoDB" id="444265at2759"/>
<reference evidence="4" key="1">
    <citation type="submission" date="2017-02" db="UniProtKB">
        <authorList>
            <consortium name="WormBaseParasite"/>
        </authorList>
    </citation>
    <scope>IDENTIFICATION</scope>
</reference>
<feature type="compositionally biased region" description="Polar residues" evidence="1">
    <location>
        <begin position="88"/>
        <end position="100"/>
    </location>
</feature>
<dbReference type="AlphaFoldDB" id="A0A0R3TP61"/>
<sequence>MENVLFGRQGSVGSANLTFARSKSSTETNYLQELERINNELRGFVPIGASAINQAGERDTTTEISHVSTEATDSGVDASLAVERGNDLKSSVSMETTSASGLRRSDEDPAFPSGDFY</sequence>
<gene>
    <name evidence="2" type="ORF">HNAJ_LOCUS9229</name>
</gene>
<dbReference type="Proteomes" id="UP000278807">
    <property type="component" value="Unassembled WGS sequence"/>
</dbReference>
<reference evidence="2 3" key="2">
    <citation type="submission" date="2018-11" db="EMBL/GenBank/DDBJ databases">
        <authorList>
            <consortium name="Pathogen Informatics"/>
        </authorList>
    </citation>
    <scope>NUCLEOTIDE SEQUENCE [LARGE SCALE GENOMIC DNA]</scope>
</reference>
<dbReference type="WBParaSite" id="HNAJ_0000923301-mRNA-1">
    <property type="protein sequence ID" value="HNAJ_0000923301-mRNA-1"/>
    <property type="gene ID" value="HNAJ_0000923301"/>
</dbReference>
<dbReference type="EMBL" id="UZAE01012538">
    <property type="protein sequence ID" value="VDO05599.1"/>
    <property type="molecule type" value="Genomic_DNA"/>
</dbReference>
<evidence type="ECO:0000313" key="2">
    <source>
        <dbReference type="EMBL" id="VDO05599.1"/>
    </source>
</evidence>
<keyword evidence="3" id="KW-1185">Reference proteome</keyword>
<evidence type="ECO:0000313" key="3">
    <source>
        <dbReference type="Proteomes" id="UP000278807"/>
    </source>
</evidence>
<evidence type="ECO:0000256" key="1">
    <source>
        <dbReference type="SAM" id="MobiDB-lite"/>
    </source>
</evidence>